<evidence type="ECO:0000256" key="3">
    <source>
        <dbReference type="PIRSR" id="PIRSR004848-1"/>
    </source>
</evidence>
<protein>
    <recommendedName>
        <fullName evidence="2">Pyridoxal phosphate homeostasis protein</fullName>
        <shortName evidence="2">PLP homeostasis protein</shortName>
    </recommendedName>
</protein>
<dbReference type="OrthoDB" id="10264196at2759"/>
<dbReference type="InterPro" id="IPR011078">
    <property type="entry name" value="PyrdxlP_homeostasis"/>
</dbReference>
<dbReference type="PIRSF" id="PIRSF004848">
    <property type="entry name" value="YBL036c_PLPDEIII"/>
    <property type="match status" value="1"/>
</dbReference>
<comment type="cofactor">
    <cofactor evidence="3">
        <name>pyridoxal 5'-phosphate</name>
        <dbReference type="ChEBI" id="CHEBI:597326"/>
    </cofactor>
</comment>
<evidence type="ECO:0000259" key="5">
    <source>
        <dbReference type="Pfam" id="PF01168"/>
    </source>
</evidence>
<dbReference type="Proteomes" id="UP000198287">
    <property type="component" value="Unassembled WGS sequence"/>
</dbReference>
<feature type="modified residue" description="N6-(pyridoxal phosphate)lysine" evidence="2 3">
    <location>
        <position position="55"/>
    </location>
</feature>
<dbReference type="NCBIfam" id="TIGR00044">
    <property type="entry name" value="YggS family pyridoxal phosphate-dependent enzyme"/>
    <property type="match status" value="1"/>
</dbReference>
<dbReference type="GO" id="GO:0030170">
    <property type="term" value="F:pyridoxal phosphate binding"/>
    <property type="evidence" value="ECO:0007669"/>
    <property type="project" value="UniProtKB-UniRule"/>
</dbReference>
<dbReference type="STRING" id="158441.A0A226DEJ8"/>
<reference evidence="6 7" key="1">
    <citation type="submission" date="2015-12" db="EMBL/GenBank/DDBJ databases">
        <title>The genome of Folsomia candida.</title>
        <authorList>
            <person name="Faddeeva A."/>
            <person name="Derks M.F."/>
            <person name="Anvar Y."/>
            <person name="Smit S."/>
            <person name="Van Straalen N."/>
            <person name="Roelofs D."/>
        </authorList>
    </citation>
    <scope>NUCLEOTIDE SEQUENCE [LARGE SCALE GENOMIC DNA]</scope>
    <source>
        <strain evidence="6 7">VU population</strain>
        <tissue evidence="6">Whole body</tissue>
    </source>
</reference>
<dbReference type="PANTHER" id="PTHR10146">
    <property type="entry name" value="PROLINE SYNTHETASE CO-TRANSCRIBED BACTERIAL HOMOLOG PROTEIN"/>
    <property type="match status" value="1"/>
</dbReference>
<gene>
    <name evidence="6" type="ORF">Fcan01_21348</name>
</gene>
<evidence type="ECO:0000313" key="7">
    <source>
        <dbReference type="Proteomes" id="UP000198287"/>
    </source>
</evidence>
<proteinExistence type="inferred from homology"/>
<dbReference type="Pfam" id="PF01168">
    <property type="entry name" value="Ala_racemase_N"/>
    <property type="match status" value="1"/>
</dbReference>
<comment type="function">
    <text evidence="2">Pyridoxal 5'-phosphate (PLP)-binding protein, which may be involved in intracellular homeostatic regulation of pyridoxal 5'-phosphate (PLP), the active form of vitamin B6.</text>
</comment>
<accession>A0A226DEJ8</accession>
<dbReference type="PROSITE" id="PS01211">
    <property type="entry name" value="UPF0001"/>
    <property type="match status" value="1"/>
</dbReference>
<dbReference type="SUPFAM" id="SSF51419">
    <property type="entry name" value="PLP-binding barrel"/>
    <property type="match status" value="1"/>
</dbReference>
<sequence>MLWTLWRHTVVKMSDLAAITYNLNRVRELVRAAADCRSQELQQAFPIPRLVAVSKTKPKECIIQAYKDGQQHFGENYVQELVDKASDPQLQQECSDVKFHFIGHLQKNKISKLLSVVEKLFVVETIDSEGLAQNLNDACERRGITERLNIMVQVNTSGESTKSGVPPESCGKLVQYIGERCPKLNFLGLMTIGAYEHDHEPNKDFIMLSDIRTKICNELNMKISAVELSMGMSADYEEAIQLGSSNVRVGSIIFGPRLPPPTSS</sequence>
<dbReference type="InterPro" id="IPR029066">
    <property type="entry name" value="PLP-binding_barrel"/>
</dbReference>
<dbReference type="EMBL" id="LNIX01000020">
    <property type="protein sequence ID" value="OXA43982.1"/>
    <property type="molecule type" value="Genomic_DNA"/>
</dbReference>
<name>A0A226DEJ8_FOLCA</name>
<organism evidence="6 7">
    <name type="scientific">Folsomia candida</name>
    <name type="common">Springtail</name>
    <dbReference type="NCBI Taxonomy" id="158441"/>
    <lineage>
        <taxon>Eukaryota</taxon>
        <taxon>Metazoa</taxon>
        <taxon>Ecdysozoa</taxon>
        <taxon>Arthropoda</taxon>
        <taxon>Hexapoda</taxon>
        <taxon>Collembola</taxon>
        <taxon>Entomobryomorpha</taxon>
        <taxon>Isotomoidea</taxon>
        <taxon>Isotomidae</taxon>
        <taxon>Proisotominae</taxon>
        <taxon>Folsomia</taxon>
    </lineage>
</organism>
<keyword evidence="7" id="KW-1185">Reference proteome</keyword>
<dbReference type="FunFam" id="3.20.20.10:FF:000007">
    <property type="entry name" value="Pyridoxal phosphate homeostasis protein"/>
    <property type="match status" value="1"/>
</dbReference>
<evidence type="ECO:0000313" key="6">
    <source>
        <dbReference type="EMBL" id="OXA43982.1"/>
    </source>
</evidence>
<evidence type="ECO:0000256" key="1">
    <source>
        <dbReference type="ARBA" id="ARBA00022898"/>
    </source>
</evidence>
<dbReference type="CDD" id="cd06822">
    <property type="entry name" value="PLPDE_III_YBL036c_euk"/>
    <property type="match status" value="1"/>
</dbReference>
<dbReference type="AlphaFoldDB" id="A0A226DEJ8"/>
<dbReference type="PANTHER" id="PTHR10146:SF14">
    <property type="entry name" value="PYRIDOXAL PHOSPHATE HOMEOSTASIS PROTEIN"/>
    <property type="match status" value="1"/>
</dbReference>
<feature type="domain" description="Alanine racemase N-terminal" evidence="5">
    <location>
        <begin position="39"/>
        <end position="256"/>
    </location>
</feature>
<dbReference type="InterPro" id="IPR001608">
    <property type="entry name" value="Ala_racemase_N"/>
</dbReference>
<evidence type="ECO:0000256" key="4">
    <source>
        <dbReference type="RuleBase" id="RU004514"/>
    </source>
</evidence>
<comment type="caution">
    <text evidence="6">The sequence shown here is derived from an EMBL/GenBank/DDBJ whole genome shotgun (WGS) entry which is preliminary data.</text>
</comment>
<dbReference type="HAMAP" id="MF_02087">
    <property type="entry name" value="PLP_homeostasis"/>
    <property type="match status" value="1"/>
</dbReference>
<evidence type="ECO:0000256" key="2">
    <source>
        <dbReference type="HAMAP-Rule" id="MF_03225"/>
    </source>
</evidence>
<dbReference type="Gene3D" id="3.20.20.10">
    <property type="entry name" value="Alanine racemase"/>
    <property type="match status" value="1"/>
</dbReference>
<keyword evidence="1 2" id="KW-0663">Pyridoxal phosphate</keyword>
<dbReference type="OMA" id="PLEWHMI"/>
<comment type="similarity">
    <text evidence="2 4">Belongs to the pyridoxal phosphate-binding protein YggS/PROSC family.</text>
</comment>